<evidence type="ECO:0000313" key="1">
    <source>
        <dbReference type="EMBL" id="AHA28001.1"/>
    </source>
</evidence>
<dbReference type="STRING" id="1261131.lam_655"/>
<dbReference type="AlphaFoldDB" id="U6B815"/>
<keyword evidence="2" id="KW-1185">Reference proteome</keyword>
<dbReference type="RefSeq" id="WP_023466320.1">
    <property type="nucleotide sequence ID" value="NC_022793.1"/>
</dbReference>
<dbReference type="HOGENOM" id="CLU_2231682_0_0_5"/>
<gene>
    <name evidence="1" type="ORF">lam_655</name>
</gene>
<reference evidence="1 2" key="1">
    <citation type="journal article" date="2014" name="Mol. Plant Microbe Interact.">
        <title>The complete genome sequence of Candidatus Liberibacter americanus, associated with citrus Huanglongbing.</title>
        <authorList>
            <person name="Wulff N.A."/>
            <person name="Zhang S."/>
            <person name="Setubal J.C."/>
            <person name="Almeida N.F."/>
            <person name="Martins E.C."/>
            <person name="Harakava R."/>
            <person name="Kumar D."/>
            <person name="Rangel L.T."/>
            <person name="Foissac X."/>
            <person name="Bove J."/>
            <person name="Gabriel D.W."/>
        </authorList>
    </citation>
    <scope>NUCLEOTIDE SEQUENCE [LARGE SCALE GENOMIC DNA]</scope>
    <source>
        <strain evidence="1 2">Sao Paulo</strain>
    </source>
</reference>
<evidence type="ECO:0000313" key="2">
    <source>
        <dbReference type="Proteomes" id="UP000017862"/>
    </source>
</evidence>
<protein>
    <submittedName>
        <fullName evidence="1">Uncharacterized protein</fullName>
    </submittedName>
</protein>
<organism evidence="1 2">
    <name type="scientific">Candidatus Liberibacter americanus str. Sao Paulo</name>
    <dbReference type="NCBI Taxonomy" id="1261131"/>
    <lineage>
        <taxon>Bacteria</taxon>
        <taxon>Pseudomonadati</taxon>
        <taxon>Pseudomonadota</taxon>
        <taxon>Alphaproteobacteria</taxon>
        <taxon>Hyphomicrobiales</taxon>
        <taxon>Rhizobiaceae</taxon>
        <taxon>Liberibacter</taxon>
    </lineage>
</organism>
<accession>U6B815</accession>
<sequence length="105" mass="12561">MGKVSQHYMEQIENNYDFNSLNNPRYGIEPEPDYAGEIIDYLKKIPKMSADLMLHRDIEVKKEILSLLYHRLDHLKCLVSKHSSRLSEEIKKREEFYYQVRSISI</sequence>
<dbReference type="KEGG" id="lar:lam_655"/>
<dbReference type="PATRIC" id="fig|1261131.3.peg.624"/>
<dbReference type="EMBL" id="CP006604">
    <property type="protein sequence ID" value="AHA28001.1"/>
    <property type="molecule type" value="Genomic_DNA"/>
</dbReference>
<name>U6B815_9HYPH</name>
<dbReference type="Proteomes" id="UP000017862">
    <property type="component" value="Chromosome"/>
</dbReference>
<proteinExistence type="predicted"/>